<feature type="compositionally biased region" description="Basic and acidic residues" evidence="1">
    <location>
        <begin position="7"/>
        <end position="18"/>
    </location>
</feature>
<evidence type="ECO:0000313" key="2">
    <source>
        <dbReference type="EMBL" id="PNX69923.1"/>
    </source>
</evidence>
<reference evidence="2 3" key="2">
    <citation type="journal article" date="2017" name="Front. Plant Sci.">
        <title>Gene Classification and Mining of Molecular Markers Useful in Red Clover (Trifolium pratense) Breeding.</title>
        <authorList>
            <person name="Istvanek J."/>
            <person name="Dluhosova J."/>
            <person name="Dluhos P."/>
            <person name="Patkova L."/>
            <person name="Nedelnik J."/>
            <person name="Repkova J."/>
        </authorList>
    </citation>
    <scope>NUCLEOTIDE SEQUENCE [LARGE SCALE GENOMIC DNA]</scope>
    <source>
        <strain evidence="3">cv. Tatra</strain>
        <tissue evidence="2">Young leaves</tissue>
    </source>
</reference>
<sequence length="75" mass="8298">MELLDTSEPRRTVEKGGGVKENGGEIDELNEGEGRRGLSLRLGIRRRGLWFHICDSVEDLRFGGGFAILGNLGER</sequence>
<accession>A0A2K3KUG2</accession>
<name>A0A2K3KUG2_TRIPR</name>
<dbReference type="AlphaFoldDB" id="A0A2K3KUG2"/>
<proteinExistence type="predicted"/>
<evidence type="ECO:0000256" key="1">
    <source>
        <dbReference type="SAM" id="MobiDB-lite"/>
    </source>
</evidence>
<organism evidence="2 3">
    <name type="scientific">Trifolium pratense</name>
    <name type="common">Red clover</name>
    <dbReference type="NCBI Taxonomy" id="57577"/>
    <lineage>
        <taxon>Eukaryota</taxon>
        <taxon>Viridiplantae</taxon>
        <taxon>Streptophyta</taxon>
        <taxon>Embryophyta</taxon>
        <taxon>Tracheophyta</taxon>
        <taxon>Spermatophyta</taxon>
        <taxon>Magnoliopsida</taxon>
        <taxon>eudicotyledons</taxon>
        <taxon>Gunneridae</taxon>
        <taxon>Pentapetalae</taxon>
        <taxon>rosids</taxon>
        <taxon>fabids</taxon>
        <taxon>Fabales</taxon>
        <taxon>Fabaceae</taxon>
        <taxon>Papilionoideae</taxon>
        <taxon>50 kb inversion clade</taxon>
        <taxon>NPAAA clade</taxon>
        <taxon>Hologalegina</taxon>
        <taxon>IRL clade</taxon>
        <taxon>Trifolieae</taxon>
        <taxon>Trifolium</taxon>
    </lineage>
</organism>
<feature type="region of interest" description="Disordered" evidence="1">
    <location>
        <begin position="1"/>
        <end position="31"/>
    </location>
</feature>
<protein>
    <submittedName>
        <fullName evidence="2">Uncharacterized protein</fullName>
    </submittedName>
</protein>
<dbReference type="Proteomes" id="UP000236291">
    <property type="component" value="Unassembled WGS sequence"/>
</dbReference>
<dbReference type="EMBL" id="ASHM01110524">
    <property type="protein sequence ID" value="PNX69923.1"/>
    <property type="molecule type" value="Genomic_DNA"/>
</dbReference>
<reference evidence="2 3" key="1">
    <citation type="journal article" date="2014" name="Am. J. Bot.">
        <title>Genome assembly and annotation for red clover (Trifolium pratense; Fabaceae).</title>
        <authorList>
            <person name="Istvanek J."/>
            <person name="Jaros M."/>
            <person name="Krenek A."/>
            <person name="Repkova J."/>
        </authorList>
    </citation>
    <scope>NUCLEOTIDE SEQUENCE [LARGE SCALE GENOMIC DNA]</scope>
    <source>
        <strain evidence="3">cv. Tatra</strain>
        <tissue evidence="2">Young leaves</tissue>
    </source>
</reference>
<evidence type="ECO:0000313" key="3">
    <source>
        <dbReference type="Proteomes" id="UP000236291"/>
    </source>
</evidence>
<comment type="caution">
    <text evidence="2">The sequence shown here is derived from an EMBL/GenBank/DDBJ whole genome shotgun (WGS) entry which is preliminary data.</text>
</comment>
<gene>
    <name evidence="2" type="ORF">L195_g056986</name>
</gene>